<dbReference type="EMBL" id="AP023423">
    <property type="protein sequence ID" value="BCK87876.1"/>
    <property type="molecule type" value="Genomic_DNA"/>
</dbReference>
<dbReference type="KEGG" id="seme:MIZ01_1673"/>
<evidence type="ECO:0000313" key="1">
    <source>
        <dbReference type="EMBL" id="BCK87876.1"/>
    </source>
</evidence>
<sequence length="68" mass="8048">MVSRIDERTEHLHSRDRCRAPAFILLINELSDAILRRMGVEAIQKYMRFILDDAAAHFNHERIARRTT</sequence>
<protein>
    <submittedName>
        <fullName evidence="1">Uncharacterized protein</fullName>
    </submittedName>
</protein>
<reference evidence="1 2" key="1">
    <citation type="journal article" date="2022" name="Int. J. Syst. Evol. Microbiol.">
        <title>&lt;i&gt;Sideroxyarcus emersonii&lt;/i&gt; gen. nov. sp. nov., a neutrophilic, microaerobic iron- and thiosulfate-oxidizing bacterium isolated from iron-rich wetland sediment.</title>
        <authorList>
            <person name="Kato S."/>
            <person name="Itoh T."/>
            <person name="Iino T."/>
            <person name="Ohkuma M."/>
        </authorList>
    </citation>
    <scope>NUCLEOTIDE SEQUENCE [LARGE SCALE GENOMIC DNA]</scope>
    <source>
        <strain evidence="1 2">MIZ01</strain>
    </source>
</reference>
<dbReference type="AlphaFoldDB" id="A0AAN2BZA4"/>
<proteinExistence type="predicted"/>
<keyword evidence="2" id="KW-1185">Reference proteome</keyword>
<gene>
    <name evidence="1" type="ORF">MIZ01_1673</name>
</gene>
<name>A0AAN2BZA4_9PROT</name>
<organism evidence="1 2">
    <name type="scientific">Sideroxyarcus emersonii</name>
    <dbReference type="NCBI Taxonomy" id="2764705"/>
    <lineage>
        <taxon>Bacteria</taxon>
        <taxon>Pseudomonadati</taxon>
        <taxon>Pseudomonadota</taxon>
        <taxon>Betaproteobacteria</taxon>
        <taxon>Nitrosomonadales</taxon>
        <taxon>Gallionellaceae</taxon>
        <taxon>Sideroxyarcus</taxon>
    </lineage>
</organism>
<dbReference type="Proteomes" id="UP001320326">
    <property type="component" value="Chromosome"/>
</dbReference>
<evidence type="ECO:0000313" key="2">
    <source>
        <dbReference type="Proteomes" id="UP001320326"/>
    </source>
</evidence>
<accession>A0AAN2BZA4</accession>